<evidence type="ECO:0000256" key="1">
    <source>
        <dbReference type="SAM" id="MobiDB-lite"/>
    </source>
</evidence>
<feature type="compositionally biased region" description="Basic and acidic residues" evidence="1">
    <location>
        <begin position="53"/>
        <end position="71"/>
    </location>
</feature>
<feature type="region of interest" description="Disordered" evidence="1">
    <location>
        <begin position="1"/>
        <end position="161"/>
    </location>
</feature>
<feature type="compositionally biased region" description="Basic and acidic residues" evidence="1">
    <location>
        <begin position="389"/>
        <end position="400"/>
    </location>
</feature>
<feature type="compositionally biased region" description="Polar residues" evidence="1">
    <location>
        <begin position="39"/>
        <end position="48"/>
    </location>
</feature>
<evidence type="ECO:0000313" key="3">
    <source>
        <dbReference type="Proteomes" id="UP001432322"/>
    </source>
</evidence>
<feature type="compositionally biased region" description="Low complexity" evidence="1">
    <location>
        <begin position="91"/>
        <end position="104"/>
    </location>
</feature>
<feature type="compositionally biased region" description="Low complexity" evidence="1">
    <location>
        <begin position="321"/>
        <end position="333"/>
    </location>
</feature>
<feature type="compositionally biased region" description="Acidic residues" evidence="1">
    <location>
        <begin position="146"/>
        <end position="160"/>
    </location>
</feature>
<feature type="region of interest" description="Disordered" evidence="1">
    <location>
        <begin position="434"/>
        <end position="465"/>
    </location>
</feature>
<organism evidence="2 3">
    <name type="scientific">Pristionchus fissidentatus</name>
    <dbReference type="NCBI Taxonomy" id="1538716"/>
    <lineage>
        <taxon>Eukaryota</taxon>
        <taxon>Metazoa</taxon>
        <taxon>Ecdysozoa</taxon>
        <taxon>Nematoda</taxon>
        <taxon>Chromadorea</taxon>
        <taxon>Rhabditida</taxon>
        <taxon>Rhabditina</taxon>
        <taxon>Diplogasteromorpha</taxon>
        <taxon>Diplogasteroidea</taxon>
        <taxon>Neodiplogasteridae</taxon>
        <taxon>Pristionchus</taxon>
    </lineage>
</organism>
<gene>
    <name evidence="2" type="ORF">PFISCL1PPCAC_26866</name>
</gene>
<accession>A0AAV5WTP4</accession>
<keyword evidence="3" id="KW-1185">Reference proteome</keyword>
<reference evidence="2" key="1">
    <citation type="submission" date="2023-10" db="EMBL/GenBank/DDBJ databases">
        <title>Genome assembly of Pristionchus species.</title>
        <authorList>
            <person name="Yoshida K."/>
            <person name="Sommer R.J."/>
        </authorList>
    </citation>
    <scope>NUCLEOTIDE SEQUENCE</scope>
    <source>
        <strain evidence="2">RS5133</strain>
    </source>
</reference>
<name>A0AAV5WTP4_9BILA</name>
<feature type="compositionally biased region" description="Low complexity" evidence="1">
    <location>
        <begin position="360"/>
        <end position="384"/>
    </location>
</feature>
<evidence type="ECO:0008006" key="4">
    <source>
        <dbReference type="Google" id="ProtNLM"/>
    </source>
</evidence>
<feature type="compositionally biased region" description="Basic and acidic residues" evidence="1">
    <location>
        <begin position="1"/>
        <end position="25"/>
    </location>
</feature>
<dbReference type="Proteomes" id="UP001432322">
    <property type="component" value="Unassembled WGS sequence"/>
</dbReference>
<proteinExistence type="predicted"/>
<evidence type="ECO:0000313" key="2">
    <source>
        <dbReference type="EMBL" id="GMT35569.1"/>
    </source>
</evidence>
<comment type="caution">
    <text evidence="2">The sequence shown here is derived from an EMBL/GenBank/DDBJ whole genome shotgun (WGS) entry which is preliminary data.</text>
</comment>
<dbReference type="EMBL" id="BTSY01000007">
    <property type="protein sequence ID" value="GMT35569.1"/>
    <property type="molecule type" value="Genomic_DNA"/>
</dbReference>
<sequence>EKKEEEKREEKEGKVESISAEKKDTAPSPLETLVKVEETSQVDPLSQISVDSVDSKSNEEEVKKEKKEEIIRPSLVEKAFTPLRESPPPFEEFAPASKSSSEEPPSIPEETEESPRAVAESSNKDSSILFDTPPPFEPVEDKAEEDHDEGNDIFSEDSDTEVMQGNRAAFMAQLNAKLAAKPPSGMGIRPMSMVETPTAPFVPPTADRQSVVIDRPPTLTRRAVSETKPEGPISHVNKSRPKGPARRPPTAKKLTSSIESEEGTTKFATLPRAVPSSTTVSKPIDPITVPKSTPPKSPVASSPKKEAPVVFRKTSDPKSPPASISRKSSSSSSLGHDADPLSALSAVHTSPYKGPSAAKPPMSRPSNSSSVSSSVAPAAAKPESLASTKKTDTKPKKSVFDSDSDDFFEKIGGSKTLPAKSSAFKNELESALAKEKNVSSSASSSKKKGLFDDSDDDLEMFRKKK</sequence>
<protein>
    <recommendedName>
        <fullName evidence="4">FAM21/CAPZIP domain-containing protein</fullName>
    </recommendedName>
</protein>
<feature type="non-terminal residue" evidence="2">
    <location>
        <position position="1"/>
    </location>
</feature>
<dbReference type="AlphaFoldDB" id="A0AAV5WTP4"/>
<feature type="region of interest" description="Disordered" evidence="1">
    <location>
        <begin position="197"/>
        <end position="422"/>
    </location>
</feature>